<keyword evidence="1 6" id="KW-0285">Flavoprotein</keyword>
<evidence type="ECO:0000256" key="1">
    <source>
        <dbReference type="ARBA" id="ARBA00022630"/>
    </source>
</evidence>
<evidence type="ECO:0000256" key="5">
    <source>
        <dbReference type="ARBA" id="ARBA00048542"/>
    </source>
</evidence>
<dbReference type="EMBL" id="CABVIB010000018">
    <property type="protein sequence ID" value="VVO12164.1"/>
    <property type="molecule type" value="Genomic_DNA"/>
</dbReference>
<comment type="cofactor">
    <cofactor evidence="6">
        <name>FMN</name>
        <dbReference type="ChEBI" id="CHEBI:58210"/>
    </cofactor>
    <text evidence="6">Binds 1 FMN per subunit.</text>
</comment>
<dbReference type="EC" id="1.7.1.17" evidence="6"/>
<evidence type="ECO:0000313" key="9">
    <source>
        <dbReference type="Proteomes" id="UP000326018"/>
    </source>
</evidence>
<dbReference type="InterPro" id="IPR050104">
    <property type="entry name" value="FMN-dep_NADH:Q_OxRdtase_AzoR1"/>
</dbReference>
<accession>A0A5E7DUJ7</accession>
<name>A0A5E7DUJ7_PSEFL</name>
<comment type="catalytic activity">
    <reaction evidence="5">
        <text>N,N-dimethyl-1,4-phenylenediamine + anthranilate + 2 NAD(+) = 2-(4-dimethylaminophenyl)diazenylbenzoate + 2 NADH + 2 H(+)</text>
        <dbReference type="Rhea" id="RHEA:55872"/>
        <dbReference type="ChEBI" id="CHEBI:15378"/>
        <dbReference type="ChEBI" id="CHEBI:15783"/>
        <dbReference type="ChEBI" id="CHEBI:16567"/>
        <dbReference type="ChEBI" id="CHEBI:57540"/>
        <dbReference type="ChEBI" id="CHEBI:57945"/>
        <dbReference type="ChEBI" id="CHEBI:71579"/>
        <dbReference type="EC" id="1.7.1.17"/>
    </reaction>
    <physiologicalReaction direction="right-to-left" evidence="5">
        <dbReference type="Rhea" id="RHEA:55874"/>
    </physiologicalReaction>
</comment>
<feature type="domain" description="Flavodoxin-like fold" evidence="7">
    <location>
        <begin position="1"/>
        <end position="191"/>
    </location>
</feature>
<dbReference type="SUPFAM" id="SSF52218">
    <property type="entry name" value="Flavoproteins"/>
    <property type="match status" value="1"/>
</dbReference>
<dbReference type="GO" id="GO:0016655">
    <property type="term" value="F:oxidoreductase activity, acting on NAD(P)H, quinone or similar compound as acceptor"/>
    <property type="evidence" value="ECO:0007669"/>
    <property type="project" value="InterPro"/>
</dbReference>
<dbReference type="AlphaFoldDB" id="A0A5E7DUJ7"/>
<sequence>MKILRVICSPRGTSSESYRLSQTLINQLIDSHPGSDFMITERGVTGLAHIDADYAEAVSKRRDPTRPVAAKGALLQSEQLIRELENADCVVIATPMHNLMVPSALKAWLDHVVQADRTFRITAEGKVGTLRDRPVFIAIASGGTFTGVNAQQPDYLRPWLKAVLAGIGLLDVRFFSVEGTGQKPEVVDGIRAKTECETALYFAGHVPTPA</sequence>
<comment type="function">
    <text evidence="6">Quinone reductase that provides resistance to thiol-specific stress caused by electrophilic quinones.</text>
</comment>
<protein>
    <recommendedName>
        <fullName evidence="6">FMN dependent NADH:quinone oxidoreductase</fullName>
        <ecNumber evidence="6">1.6.5.-</ecNumber>
    </recommendedName>
    <alternativeName>
        <fullName evidence="6">Azo-dye reductase</fullName>
    </alternativeName>
    <alternativeName>
        <fullName evidence="6">FMN-dependent NADH-azo compound oxidoreductase</fullName>
    </alternativeName>
    <alternativeName>
        <fullName evidence="6">FMN-dependent NADH-azoreductase</fullName>
        <ecNumber evidence="6">1.7.1.17</ecNumber>
    </alternativeName>
</protein>
<gene>
    <name evidence="8" type="primary">azoR_1</name>
    <name evidence="6" type="synonym">azoR</name>
    <name evidence="8" type="ORF">PS712_03543</name>
</gene>
<keyword evidence="3 6" id="KW-0560">Oxidoreductase</keyword>
<keyword evidence="2 6" id="KW-0288">FMN</keyword>
<dbReference type="InterPro" id="IPR029039">
    <property type="entry name" value="Flavoprotein-like_sf"/>
</dbReference>
<feature type="binding site" evidence="6">
    <location>
        <begin position="15"/>
        <end position="17"/>
    </location>
    <ligand>
        <name>FMN</name>
        <dbReference type="ChEBI" id="CHEBI:58210"/>
    </ligand>
</feature>
<evidence type="ECO:0000256" key="6">
    <source>
        <dbReference type="HAMAP-Rule" id="MF_01216"/>
    </source>
</evidence>
<dbReference type="RefSeq" id="WP_150703499.1">
    <property type="nucleotide sequence ID" value="NZ_CABVIB010000018.1"/>
</dbReference>
<reference evidence="8 9" key="1">
    <citation type="submission" date="2019-09" db="EMBL/GenBank/DDBJ databases">
        <authorList>
            <person name="Chandra G."/>
            <person name="Truman W A."/>
        </authorList>
    </citation>
    <scope>NUCLEOTIDE SEQUENCE [LARGE SCALE GENOMIC DNA]</scope>
    <source>
        <strain evidence="8">PS712</strain>
    </source>
</reference>
<dbReference type="PANTHER" id="PTHR43741:SF4">
    <property type="entry name" value="FMN-DEPENDENT NADH:QUINONE OXIDOREDUCTASE"/>
    <property type="match status" value="1"/>
</dbReference>
<dbReference type="PANTHER" id="PTHR43741">
    <property type="entry name" value="FMN-DEPENDENT NADH-AZOREDUCTASE 1"/>
    <property type="match status" value="1"/>
</dbReference>
<dbReference type="HAMAP" id="MF_01216">
    <property type="entry name" value="Azoreductase_type1"/>
    <property type="match status" value="1"/>
</dbReference>
<evidence type="ECO:0000259" key="7">
    <source>
        <dbReference type="Pfam" id="PF02525"/>
    </source>
</evidence>
<dbReference type="EC" id="1.6.5.-" evidence="6"/>
<evidence type="ECO:0000256" key="4">
    <source>
        <dbReference type="ARBA" id="ARBA00023027"/>
    </source>
</evidence>
<feature type="binding site" evidence="6">
    <location>
        <position position="9"/>
    </location>
    <ligand>
        <name>FMN</name>
        <dbReference type="ChEBI" id="CHEBI:58210"/>
    </ligand>
</feature>
<dbReference type="Pfam" id="PF02525">
    <property type="entry name" value="Flavodoxin_2"/>
    <property type="match status" value="1"/>
</dbReference>
<comment type="similarity">
    <text evidence="6">Belongs to the azoreductase type 1 family.</text>
</comment>
<keyword evidence="4 6" id="KW-0520">NAD</keyword>
<comment type="function">
    <text evidence="6">Also exhibits azoreductase activity. Catalyzes the reductive cleavage of the azo bond in aromatic azo compounds to the corresponding amines.</text>
</comment>
<proteinExistence type="inferred from homology"/>
<dbReference type="Gene3D" id="3.40.50.360">
    <property type="match status" value="1"/>
</dbReference>
<dbReference type="OrthoDB" id="9787136at2"/>
<evidence type="ECO:0000256" key="3">
    <source>
        <dbReference type="ARBA" id="ARBA00023002"/>
    </source>
</evidence>
<dbReference type="Proteomes" id="UP000326018">
    <property type="component" value="Unassembled WGS sequence"/>
</dbReference>
<comment type="subunit">
    <text evidence="6">Homodimer.</text>
</comment>
<dbReference type="GO" id="GO:0009055">
    <property type="term" value="F:electron transfer activity"/>
    <property type="evidence" value="ECO:0007669"/>
    <property type="project" value="UniProtKB-UniRule"/>
</dbReference>
<evidence type="ECO:0000313" key="8">
    <source>
        <dbReference type="EMBL" id="VVO12164.1"/>
    </source>
</evidence>
<evidence type="ECO:0000256" key="2">
    <source>
        <dbReference type="ARBA" id="ARBA00022643"/>
    </source>
</evidence>
<dbReference type="InterPro" id="IPR003680">
    <property type="entry name" value="Flavodoxin_fold"/>
</dbReference>
<dbReference type="GO" id="GO:0016652">
    <property type="term" value="F:oxidoreductase activity, acting on NAD(P)H as acceptor"/>
    <property type="evidence" value="ECO:0007669"/>
    <property type="project" value="UniProtKB-UniRule"/>
</dbReference>
<dbReference type="GO" id="GO:0010181">
    <property type="term" value="F:FMN binding"/>
    <property type="evidence" value="ECO:0007669"/>
    <property type="project" value="UniProtKB-UniRule"/>
</dbReference>
<organism evidence="8 9">
    <name type="scientific">Pseudomonas fluorescens</name>
    <dbReference type="NCBI Taxonomy" id="294"/>
    <lineage>
        <taxon>Bacteria</taxon>
        <taxon>Pseudomonadati</taxon>
        <taxon>Pseudomonadota</taxon>
        <taxon>Gammaproteobacteria</taxon>
        <taxon>Pseudomonadales</taxon>
        <taxon>Pseudomonadaceae</taxon>
        <taxon>Pseudomonas</taxon>
    </lineage>
</organism>
<comment type="catalytic activity">
    <reaction evidence="6">
        <text>2 a quinone + NADH + H(+) = 2 a 1,4-benzosemiquinone + NAD(+)</text>
        <dbReference type="Rhea" id="RHEA:65952"/>
        <dbReference type="ChEBI" id="CHEBI:15378"/>
        <dbReference type="ChEBI" id="CHEBI:57540"/>
        <dbReference type="ChEBI" id="CHEBI:57945"/>
        <dbReference type="ChEBI" id="CHEBI:132124"/>
        <dbReference type="ChEBI" id="CHEBI:134225"/>
    </reaction>
</comment>
<dbReference type="InterPro" id="IPR023048">
    <property type="entry name" value="NADH:quinone_OxRdtase_FMN_depd"/>
</dbReference>
<comment type="caution">
    <text evidence="6">Lacks conserved residue(s) required for the propagation of feature annotation.</text>
</comment>